<organism evidence="1 2">
    <name type="scientific">Necator americanus</name>
    <name type="common">Human hookworm</name>
    <dbReference type="NCBI Taxonomy" id="51031"/>
    <lineage>
        <taxon>Eukaryota</taxon>
        <taxon>Metazoa</taxon>
        <taxon>Ecdysozoa</taxon>
        <taxon>Nematoda</taxon>
        <taxon>Chromadorea</taxon>
        <taxon>Rhabditida</taxon>
        <taxon>Rhabditina</taxon>
        <taxon>Rhabditomorpha</taxon>
        <taxon>Strongyloidea</taxon>
        <taxon>Ancylostomatidae</taxon>
        <taxon>Bunostominae</taxon>
        <taxon>Necator</taxon>
    </lineage>
</organism>
<evidence type="ECO:0000313" key="2">
    <source>
        <dbReference type="Proteomes" id="UP001303046"/>
    </source>
</evidence>
<dbReference type="EMBL" id="JAVFWL010000005">
    <property type="protein sequence ID" value="KAK6757446.1"/>
    <property type="molecule type" value="Genomic_DNA"/>
</dbReference>
<evidence type="ECO:0000313" key="1">
    <source>
        <dbReference type="EMBL" id="KAK6757446.1"/>
    </source>
</evidence>
<evidence type="ECO:0008006" key="3">
    <source>
        <dbReference type="Google" id="ProtNLM"/>
    </source>
</evidence>
<comment type="caution">
    <text evidence="1">The sequence shown here is derived from an EMBL/GenBank/DDBJ whole genome shotgun (WGS) entry which is preliminary data.</text>
</comment>
<accession>A0ABR1E469</accession>
<dbReference type="PANTHER" id="PTHR19446">
    <property type="entry name" value="REVERSE TRANSCRIPTASES"/>
    <property type="match status" value="1"/>
</dbReference>
<gene>
    <name evidence="1" type="primary">Necator_chrV.g20124</name>
    <name evidence="1" type="ORF">RB195_015332</name>
</gene>
<proteinExistence type="predicted"/>
<dbReference type="Proteomes" id="UP001303046">
    <property type="component" value="Unassembled WGS sequence"/>
</dbReference>
<keyword evidence="2" id="KW-1185">Reference proteome</keyword>
<reference evidence="1 2" key="1">
    <citation type="submission" date="2023-08" db="EMBL/GenBank/DDBJ databases">
        <title>A Necator americanus chromosomal reference genome.</title>
        <authorList>
            <person name="Ilik V."/>
            <person name="Petrzelkova K.J."/>
            <person name="Pardy F."/>
            <person name="Fuh T."/>
            <person name="Niatou-Singa F.S."/>
            <person name="Gouil Q."/>
            <person name="Baker L."/>
            <person name="Ritchie M.E."/>
            <person name="Jex A.R."/>
            <person name="Gazzola D."/>
            <person name="Li H."/>
            <person name="Toshio Fujiwara R."/>
            <person name="Zhan B."/>
            <person name="Aroian R.V."/>
            <person name="Pafco B."/>
            <person name="Schwarz E.M."/>
        </authorList>
    </citation>
    <scope>NUCLEOTIDE SEQUENCE [LARGE SCALE GENOMIC DNA]</scope>
    <source>
        <strain evidence="1 2">Aroian</strain>
        <tissue evidence="1">Whole animal</tissue>
    </source>
</reference>
<protein>
    <recommendedName>
        <fullName evidence="3">Reverse transcriptase domain-containing protein</fullName>
    </recommendedName>
</protein>
<name>A0ABR1E469_NECAM</name>
<sequence>MESLATNIYLLTLNCRSLSSELHIALYIDCDFCMHRLLHCRKHASGIALLISIDNYVIFCGDADEGKVGGCAIVVRSDYRRRKLRRQLQQDGDNEWTSSAKEFEKAWEDKNPREAYALLKQYSGKMKRCSPVPNITNGVAVDEAALPIWRDHCKTLLNRQTPSASELEHVHRPTYAVNEEPPTESEVLVCIQKMKDRKSGGDDGISAEMLKYLPPSGIREGDRNLAAVFQANAISFLDFEAAFDSPHRGLLLNALLADGVPGKFVRLLDDKNQGTTAAVRTAECAMPFEVVTGVRQGAVAGPFLFPTSLSLASCEEQSIVSWRHSLSTIRVPLDRS</sequence>